<proteinExistence type="predicted"/>
<sequence>MTDHPPPPRLIPLRTATQILQQTTDIFSTRHHLRIFLILSFLLFSLRTNVENLTHFLTSYVDHDPSIQSLLSPTHLPPNPTTTITTVHGHRHRRRPFLQLTRVGTLDDDLVSGFDEFDHRFFGNIPKSQLNDTSFILDSFDPQFGFSNFISDNGIRVSEIVRSNVKMSFRSIEIVEKEENIIVNNTNDSTLIDDGNIESKSGLRFFFIRFDLEHSELNTLLSLIGVLSGSYVLMILAFVFTHVWVHGVIFVLVVNHFLKNNSPFTRTFESGAILGSRRLSGFVIMRWVVRDAWTQLLGVIFFGEIEDQFSLFKIFVRLKFMPFSAVSPWVKGFEKEIYGFLLCWFLLDMLMSFVFALDAWVAMVDSRRSGREVIEEGCRLLSLMIHPAINLKCFEGIVCWSFARHVLTNVFGKVFASMIQCFMEVYFIVAWMVHYFSVKSMDAESNGTPFGNSELEAMLVDDR</sequence>
<organism evidence="1 2">
    <name type="scientific">Smallanthus sonchifolius</name>
    <dbReference type="NCBI Taxonomy" id="185202"/>
    <lineage>
        <taxon>Eukaryota</taxon>
        <taxon>Viridiplantae</taxon>
        <taxon>Streptophyta</taxon>
        <taxon>Embryophyta</taxon>
        <taxon>Tracheophyta</taxon>
        <taxon>Spermatophyta</taxon>
        <taxon>Magnoliopsida</taxon>
        <taxon>eudicotyledons</taxon>
        <taxon>Gunneridae</taxon>
        <taxon>Pentapetalae</taxon>
        <taxon>asterids</taxon>
        <taxon>campanulids</taxon>
        <taxon>Asterales</taxon>
        <taxon>Asteraceae</taxon>
        <taxon>Asteroideae</taxon>
        <taxon>Heliantheae alliance</taxon>
        <taxon>Millerieae</taxon>
        <taxon>Smallanthus</taxon>
    </lineage>
</organism>
<reference evidence="2" key="1">
    <citation type="journal article" date="2022" name="Mol. Ecol. Resour.">
        <title>The genomes of chicory, endive, great burdock and yacon provide insights into Asteraceae palaeo-polyploidization history and plant inulin production.</title>
        <authorList>
            <person name="Fan W."/>
            <person name="Wang S."/>
            <person name="Wang H."/>
            <person name="Wang A."/>
            <person name="Jiang F."/>
            <person name="Liu H."/>
            <person name="Zhao H."/>
            <person name="Xu D."/>
            <person name="Zhang Y."/>
        </authorList>
    </citation>
    <scope>NUCLEOTIDE SEQUENCE [LARGE SCALE GENOMIC DNA]</scope>
    <source>
        <strain evidence="2">cv. Yunnan</strain>
    </source>
</reference>
<comment type="caution">
    <text evidence="1">The sequence shown here is derived from an EMBL/GenBank/DDBJ whole genome shotgun (WGS) entry which is preliminary data.</text>
</comment>
<accession>A0ACB8YRI2</accession>
<keyword evidence="2" id="KW-1185">Reference proteome</keyword>
<dbReference type="EMBL" id="CM042044">
    <property type="protein sequence ID" value="KAI3687893.1"/>
    <property type="molecule type" value="Genomic_DNA"/>
</dbReference>
<name>A0ACB8YRI2_9ASTR</name>
<evidence type="ECO:0000313" key="1">
    <source>
        <dbReference type="EMBL" id="KAI3687893.1"/>
    </source>
</evidence>
<gene>
    <name evidence="1" type="ORF">L1987_81596</name>
</gene>
<reference evidence="1 2" key="2">
    <citation type="journal article" date="2022" name="Mol. Ecol. Resour.">
        <title>The genomes of chicory, endive, great burdock and yacon provide insights into Asteraceae paleo-polyploidization history and plant inulin production.</title>
        <authorList>
            <person name="Fan W."/>
            <person name="Wang S."/>
            <person name="Wang H."/>
            <person name="Wang A."/>
            <person name="Jiang F."/>
            <person name="Liu H."/>
            <person name="Zhao H."/>
            <person name="Xu D."/>
            <person name="Zhang Y."/>
        </authorList>
    </citation>
    <scope>NUCLEOTIDE SEQUENCE [LARGE SCALE GENOMIC DNA]</scope>
    <source>
        <strain evidence="2">cv. Yunnan</strain>
        <tissue evidence="1">Leaves</tissue>
    </source>
</reference>
<dbReference type="Proteomes" id="UP001056120">
    <property type="component" value="Linkage Group LG27"/>
</dbReference>
<evidence type="ECO:0000313" key="2">
    <source>
        <dbReference type="Proteomes" id="UP001056120"/>
    </source>
</evidence>
<protein>
    <submittedName>
        <fullName evidence="1">Uncharacterized protein</fullName>
    </submittedName>
</protein>